<dbReference type="InParanoid" id="A0A0C2TE79"/>
<evidence type="ECO:0000256" key="1">
    <source>
        <dbReference type="SAM" id="MobiDB-lite"/>
    </source>
</evidence>
<dbReference type="Proteomes" id="UP000054549">
    <property type="component" value="Unassembled WGS sequence"/>
</dbReference>
<evidence type="ECO:0000313" key="3">
    <source>
        <dbReference type="EMBL" id="KIL65129.1"/>
    </source>
</evidence>
<dbReference type="InterPro" id="IPR013087">
    <property type="entry name" value="Znf_C2H2_type"/>
</dbReference>
<feature type="compositionally biased region" description="Basic residues" evidence="1">
    <location>
        <begin position="153"/>
        <end position="163"/>
    </location>
</feature>
<evidence type="ECO:0000259" key="2">
    <source>
        <dbReference type="PROSITE" id="PS00028"/>
    </source>
</evidence>
<feature type="region of interest" description="Disordered" evidence="1">
    <location>
        <begin position="146"/>
        <end position="170"/>
    </location>
</feature>
<dbReference type="PROSITE" id="PS00028">
    <property type="entry name" value="ZINC_FINGER_C2H2_1"/>
    <property type="match status" value="1"/>
</dbReference>
<dbReference type="SMART" id="SM00355">
    <property type="entry name" value="ZnF_C2H2"/>
    <property type="match status" value="3"/>
</dbReference>
<name>A0A0C2TE79_AMAMK</name>
<gene>
    <name evidence="3" type="ORF">M378DRAFT_11001</name>
</gene>
<keyword evidence="4" id="KW-1185">Reference proteome</keyword>
<accession>A0A0C2TE79</accession>
<evidence type="ECO:0000313" key="4">
    <source>
        <dbReference type="Proteomes" id="UP000054549"/>
    </source>
</evidence>
<dbReference type="HOGENOM" id="CLU_723555_0_0_1"/>
<proteinExistence type="predicted"/>
<reference evidence="3 4" key="1">
    <citation type="submission" date="2014-04" db="EMBL/GenBank/DDBJ databases">
        <title>Evolutionary Origins and Diversification of the Mycorrhizal Mutualists.</title>
        <authorList>
            <consortium name="DOE Joint Genome Institute"/>
            <consortium name="Mycorrhizal Genomics Consortium"/>
            <person name="Kohler A."/>
            <person name="Kuo A."/>
            <person name="Nagy L.G."/>
            <person name="Floudas D."/>
            <person name="Copeland A."/>
            <person name="Barry K.W."/>
            <person name="Cichocki N."/>
            <person name="Veneault-Fourrey C."/>
            <person name="LaButti K."/>
            <person name="Lindquist E.A."/>
            <person name="Lipzen A."/>
            <person name="Lundell T."/>
            <person name="Morin E."/>
            <person name="Murat C."/>
            <person name="Riley R."/>
            <person name="Ohm R."/>
            <person name="Sun H."/>
            <person name="Tunlid A."/>
            <person name="Henrissat B."/>
            <person name="Grigoriev I.V."/>
            <person name="Hibbett D.S."/>
            <person name="Martin F."/>
        </authorList>
    </citation>
    <scope>NUCLEOTIDE SEQUENCE [LARGE SCALE GENOMIC DNA]</scope>
    <source>
        <strain evidence="3 4">Koide BX008</strain>
    </source>
</reference>
<dbReference type="AlphaFoldDB" id="A0A0C2TE79"/>
<dbReference type="Gene3D" id="3.30.160.60">
    <property type="entry name" value="Classic Zinc Finger"/>
    <property type="match status" value="1"/>
</dbReference>
<dbReference type="OrthoDB" id="654211at2759"/>
<organism evidence="3 4">
    <name type="scientific">Amanita muscaria (strain Koide BX008)</name>
    <dbReference type="NCBI Taxonomy" id="946122"/>
    <lineage>
        <taxon>Eukaryota</taxon>
        <taxon>Fungi</taxon>
        <taxon>Dikarya</taxon>
        <taxon>Basidiomycota</taxon>
        <taxon>Agaricomycotina</taxon>
        <taxon>Agaricomycetes</taxon>
        <taxon>Agaricomycetidae</taxon>
        <taxon>Agaricales</taxon>
        <taxon>Pluteineae</taxon>
        <taxon>Amanitaceae</taxon>
        <taxon>Amanita</taxon>
    </lineage>
</organism>
<dbReference type="EMBL" id="KN818244">
    <property type="protein sequence ID" value="KIL65129.1"/>
    <property type="molecule type" value="Genomic_DNA"/>
</dbReference>
<feature type="domain" description="C2H2-type" evidence="2">
    <location>
        <begin position="23"/>
        <end position="43"/>
    </location>
</feature>
<dbReference type="STRING" id="946122.A0A0C2TE79"/>
<protein>
    <recommendedName>
        <fullName evidence="2">C2H2-type domain-containing protein</fullName>
    </recommendedName>
</protein>
<feature type="region of interest" description="Disordered" evidence="1">
    <location>
        <begin position="1"/>
        <end position="20"/>
    </location>
</feature>
<sequence>MPPSRSSVPKRRRLPKEYNKKPCPICGETVKYVRDVERHKLTHAPNKEELKVRCPVSDCDYATLQKSNITVHVRTQQVRPSSRSKGQVYHCQPSCTFCALEWMELAEHQINVHDINHNIEELEKLALASKEKLPEPLPAVPNAIVAATDHQKPSRKRAPKTKPRPTTAPRHDLEVAPEDAINATYQYGEYAPNDGSNLSSFPGWLPHNQAQLVCDGSLPGYSTGYNTAYFQGQLQTRTESFVGNTLQSTWNPILQATSQTSGYPMGYNSYYSQGLLPNPFVRHPMGLPPQTWDAVLQNTPQSSSQASPVTPYDGLSGSLPSYHYWSERQKLFPSASVNDVDLNALGDITSRDFTLLDPNFEFPDGNGQLSTPRVQDPEFCTF</sequence>